<dbReference type="Gene3D" id="3.60.40.10">
    <property type="entry name" value="PPM-type phosphatase domain"/>
    <property type="match status" value="1"/>
</dbReference>
<proteinExistence type="predicted"/>
<dbReference type="GO" id="GO:0016791">
    <property type="term" value="F:phosphatase activity"/>
    <property type="evidence" value="ECO:0007669"/>
    <property type="project" value="TreeGrafter"/>
</dbReference>
<dbReference type="SUPFAM" id="SSF55781">
    <property type="entry name" value="GAF domain-like"/>
    <property type="match status" value="2"/>
</dbReference>
<dbReference type="SMART" id="SM00065">
    <property type="entry name" value="GAF"/>
    <property type="match status" value="2"/>
</dbReference>
<dbReference type="InterPro" id="IPR003018">
    <property type="entry name" value="GAF"/>
</dbReference>
<name>A0A1A9AA26_9ACTN</name>
<dbReference type="EMBL" id="LT594323">
    <property type="protein sequence ID" value="SBT52953.1"/>
    <property type="molecule type" value="Genomic_DNA"/>
</dbReference>
<dbReference type="STRING" id="261654.GA0070611_5878"/>
<dbReference type="InterPro" id="IPR052016">
    <property type="entry name" value="Bact_Sigma-Reg"/>
</dbReference>
<dbReference type="RefSeq" id="WP_091671504.1">
    <property type="nucleotide sequence ID" value="NZ_LT594323.1"/>
</dbReference>
<evidence type="ECO:0000259" key="2">
    <source>
        <dbReference type="SMART" id="SM00065"/>
    </source>
</evidence>
<dbReference type="OrthoDB" id="118142at2"/>
<reference evidence="5" key="1">
    <citation type="submission" date="2016-06" db="EMBL/GenBank/DDBJ databases">
        <authorList>
            <person name="Varghese N."/>
            <person name="Submissions Spin"/>
        </authorList>
    </citation>
    <scope>NUCLEOTIDE SEQUENCE [LARGE SCALE GENOMIC DNA]</scope>
    <source>
        <strain evidence="5">DSM 44815</strain>
    </source>
</reference>
<organism evidence="4 5">
    <name type="scientific">Micromonospora auratinigra</name>
    <dbReference type="NCBI Taxonomy" id="261654"/>
    <lineage>
        <taxon>Bacteria</taxon>
        <taxon>Bacillati</taxon>
        <taxon>Actinomycetota</taxon>
        <taxon>Actinomycetes</taxon>
        <taxon>Micromonosporales</taxon>
        <taxon>Micromonosporaceae</taxon>
        <taxon>Micromonospora</taxon>
    </lineage>
</organism>
<evidence type="ECO:0000259" key="3">
    <source>
        <dbReference type="SMART" id="SM00331"/>
    </source>
</evidence>
<dbReference type="InterPro" id="IPR029016">
    <property type="entry name" value="GAF-like_dom_sf"/>
</dbReference>
<dbReference type="Pfam" id="PF01590">
    <property type="entry name" value="GAF"/>
    <property type="match status" value="1"/>
</dbReference>
<evidence type="ECO:0000313" key="5">
    <source>
        <dbReference type="Proteomes" id="UP000199385"/>
    </source>
</evidence>
<sequence>MTEHPPDRPAPPPPALTDHERLRALAETRLDVAPDEAFERFARLVSALLDVPVALVSLVTADRQFFPGAVGLPEPWAGRRETPLSHSFCQHVVDIEVPMVLPDARLYPRVRHNRAIEDLGVIAYAGMPLTDLDGRVLGSLCAIDSKPRAWTAEQLRILADLAAACSSELRLRIAVDTAEQARHRAEEAHDRLAMLADLSETLGGTLDVGTTVDRLGRAMVPLLADWCVVTLVDPTRRPSTVAAVHRDPAYAAEATRLAELVTRGLGPGSIIRSVLRTGRPVLHSPAPLTDVRHGTTESELVALADRLGFGSHLTVPVTATGGHTVGTITLVNGPDRRGFDDDDLRTALDIGRRAGQAVGNSWRYGEQRHVAEVLQHSMLPTLPVVPGVQLAARYLPAADRVEVGGDWYDAFVQPDGELVAAIGDVAGHDIEAAATMGQLRNLVRGDAYGRTDPVEELMTHLDRAIHGLAIPTVATAVLARVRRTTQGGLRVSWCNAGHPAPLLVTAEGRVTLLEPGREPLLGLSRPPRRTGRELLLAPGDTLVLHTDGLIERRDRSLDEGQAELVERLTGTGNRPLADLCDLLLAAAPGREDDVALLALRAG</sequence>
<dbReference type="Gene3D" id="3.30.450.40">
    <property type="match status" value="2"/>
</dbReference>
<keyword evidence="5" id="KW-1185">Reference proteome</keyword>
<dbReference type="PANTHER" id="PTHR43156:SF2">
    <property type="entry name" value="STAGE II SPORULATION PROTEIN E"/>
    <property type="match status" value="1"/>
</dbReference>
<feature type="domain" description="GAF" evidence="2">
    <location>
        <begin position="33"/>
        <end position="179"/>
    </location>
</feature>
<dbReference type="AlphaFoldDB" id="A0A1A9AA26"/>
<dbReference type="InterPro" id="IPR001932">
    <property type="entry name" value="PPM-type_phosphatase-like_dom"/>
</dbReference>
<keyword evidence="1" id="KW-0378">Hydrolase</keyword>
<evidence type="ECO:0000313" key="4">
    <source>
        <dbReference type="EMBL" id="SBT52953.1"/>
    </source>
</evidence>
<dbReference type="Pfam" id="PF13185">
    <property type="entry name" value="GAF_2"/>
    <property type="match status" value="1"/>
</dbReference>
<dbReference type="PATRIC" id="fig|261654.4.peg.5950"/>
<feature type="domain" description="GAF" evidence="2">
    <location>
        <begin position="203"/>
        <end position="368"/>
    </location>
</feature>
<dbReference type="SMART" id="SM00331">
    <property type="entry name" value="PP2C_SIG"/>
    <property type="match status" value="1"/>
</dbReference>
<gene>
    <name evidence="4" type="ORF">GA0070611_5878</name>
</gene>
<dbReference type="SUPFAM" id="SSF81606">
    <property type="entry name" value="PP2C-like"/>
    <property type="match status" value="1"/>
</dbReference>
<accession>A0A1A9AA26</accession>
<dbReference type="Proteomes" id="UP000199385">
    <property type="component" value="Chromosome I"/>
</dbReference>
<dbReference type="Pfam" id="PF07228">
    <property type="entry name" value="SpoIIE"/>
    <property type="match status" value="1"/>
</dbReference>
<dbReference type="InterPro" id="IPR036457">
    <property type="entry name" value="PPM-type-like_dom_sf"/>
</dbReference>
<dbReference type="PANTHER" id="PTHR43156">
    <property type="entry name" value="STAGE II SPORULATION PROTEIN E-RELATED"/>
    <property type="match status" value="1"/>
</dbReference>
<evidence type="ECO:0000256" key="1">
    <source>
        <dbReference type="ARBA" id="ARBA00022801"/>
    </source>
</evidence>
<protein>
    <submittedName>
        <fullName evidence="4">GAF domain-containing protein</fullName>
    </submittedName>
</protein>
<feature type="domain" description="PPM-type phosphatase" evidence="3">
    <location>
        <begin position="385"/>
        <end position="601"/>
    </location>
</feature>